<dbReference type="CDD" id="cd00590">
    <property type="entry name" value="RRM_SF"/>
    <property type="match status" value="1"/>
</dbReference>
<protein>
    <submittedName>
        <fullName evidence="5">Meiotic activator rim4</fullName>
    </submittedName>
</protein>
<evidence type="ECO:0000256" key="1">
    <source>
        <dbReference type="ARBA" id="ARBA00022884"/>
    </source>
</evidence>
<feature type="compositionally biased region" description="Polar residues" evidence="3">
    <location>
        <begin position="55"/>
        <end position="70"/>
    </location>
</feature>
<dbReference type="PROSITE" id="PS50102">
    <property type="entry name" value="RRM"/>
    <property type="match status" value="2"/>
</dbReference>
<proteinExistence type="predicted"/>
<accession>A0A395RUT1</accession>
<keyword evidence="1 2" id="KW-0694">RNA-binding</keyword>
<feature type="region of interest" description="Disordered" evidence="3">
    <location>
        <begin position="545"/>
        <end position="573"/>
    </location>
</feature>
<dbReference type="Proteomes" id="UP000266234">
    <property type="component" value="Unassembled WGS sequence"/>
</dbReference>
<feature type="region of interest" description="Disordered" evidence="3">
    <location>
        <begin position="871"/>
        <end position="895"/>
    </location>
</feature>
<feature type="domain" description="RRM" evidence="4">
    <location>
        <begin position="322"/>
        <end position="402"/>
    </location>
</feature>
<dbReference type="GO" id="GO:0005634">
    <property type="term" value="C:nucleus"/>
    <property type="evidence" value="ECO:0007669"/>
    <property type="project" value="TreeGrafter"/>
</dbReference>
<comment type="caution">
    <text evidence="5">The sequence shown here is derived from an EMBL/GenBank/DDBJ whole genome shotgun (WGS) entry which is preliminary data.</text>
</comment>
<name>A0A395RUT1_9HYPO</name>
<gene>
    <name evidence="5" type="ORF">FLONG3_9865</name>
</gene>
<dbReference type="OrthoDB" id="410044at2759"/>
<dbReference type="PANTHER" id="PTHR23003">
    <property type="entry name" value="RNA RECOGNITION MOTIF RRM DOMAIN CONTAINING PROTEIN"/>
    <property type="match status" value="1"/>
</dbReference>
<feature type="compositionally biased region" description="Basic and acidic residues" evidence="3">
    <location>
        <begin position="1"/>
        <end position="12"/>
    </location>
</feature>
<dbReference type="InterPro" id="IPR035979">
    <property type="entry name" value="RBD_domain_sf"/>
</dbReference>
<evidence type="ECO:0000256" key="3">
    <source>
        <dbReference type="SAM" id="MobiDB-lite"/>
    </source>
</evidence>
<evidence type="ECO:0000256" key="2">
    <source>
        <dbReference type="PROSITE-ProRule" id="PRU00176"/>
    </source>
</evidence>
<keyword evidence="6" id="KW-1185">Reference proteome</keyword>
<feature type="compositionally biased region" description="Polar residues" evidence="3">
    <location>
        <begin position="548"/>
        <end position="573"/>
    </location>
</feature>
<dbReference type="InterPro" id="IPR012677">
    <property type="entry name" value="Nucleotide-bd_a/b_plait_sf"/>
</dbReference>
<feature type="region of interest" description="Disordered" evidence="3">
    <location>
        <begin position="1"/>
        <end position="129"/>
    </location>
</feature>
<evidence type="ECO:0000259" key="4">
    <source>
        <dbReference type="PROSITE" id="PS50102"/>
    </source>
</evidence>
<feature type="compositionally biased region" description="Polar residues" evidence="3">
    <location>
        <begin position="112"/>
        <end position="127"/>
    </location>
</feature>
<dbReference type="EMBL" id="PXOG01000267">
    <property type="protein sequence ID" value="RGP63559.1"/>
    <property type="molecule type" value="Genomic_DNA"/>
</dbReference>
<feature type="compositionally biased region" description="Low complexity" evidence="3">
    <location>
        <begin position="871"/>
        <end position="883"/>
    </location>
</feature>
<dbReference type="InterPro" id="IPR000504">
    <property type="entry name" value="RRM_dom"/>
</dbReference>
<feature type="region of interest" description="Disordered" evidence="3">
    <location>
        <begin position="405"/>
        <end position="430"/>
    </location>
</feature>
<feature type="domain" description="RRM" evidence="4">
    <location>
        <begin position="140"/>
        <end position="218"/>
    </location>
</feature>
<dbReference type="InterPro" id="IPR050374">
    <property type="entry name" value="RRT5_SRSF_SR"/>
</dbReference>
<sequence length="907" mass="102253">MSSPPDYRRPHDPATSGRQLRNAFAVFGIDASDFETRSDAGSPRGSPSRPLSNAKRINSLPTLSNTSYDSPESHEDYDDGVQPYWERPYPEADQKGEAESSLGEDIVPPTGLQFQSDEPHKPSTSSRRTFDAQAVYPAEACLFVANLAQNVDDLTIEKDLTKFFGQYGTVFVKVKRDRKLMPYAFAQFTERKHADFALQKAWGEEIMGRYLRLERCGGNLSYIIFRKNSRMVQHDEAYNIFSKYGTIAKIEALDYDTQVKLNVPPSLLVLYEKYDPRRDVIKSFGFSSVFIIMLYDHKVGQDRSERAPGDQTFMEHYDKDRRSIFMGSLPPHTDDTLVHKLASLCGDVVSVDLRSIPGLNGGAPNVYAFVEFELPNAPDEAVRQFNGTHLEGSILRVERKRTRPTRDVRSFSNSQSLRPLPLVPPLRPHRRVGSVATTPINYQKNHRRMGSMDITPMERQINHRHMMSISGLPPIPQDAFALPPRDERPNLRHAFLSPNKMPPFNGSELDEFTPVHSPEKVGVPNYDGNNVHWGPPRIVEASPVYLSPTGSSPVSHQHNDPRTGSSADRVTTSGRSVSYAFSPAAEHAADRCENAIQEKDGAVVKGHRRGSSALHPIAPTLNLDISDSDGSNEWRTAGTLEEEAGFKEKKEKSRQKLRRSCLSEQNLKRNELCQKRFLKDHKSEEDLQAGRKSSFKSERALTPIAPEKAVPAECLPYSTLQVQTQMPPPPPPPPGGFVYVAVPYQSVAAQYSTTPHFCNFPSHQHEVYQAPPQVYQETLPAPYRAPDQTFRGESTRSVYRGARQVPYPESIETQYQGYAPAPYGERAPLYQNPQARYQGPQQVDLQGRPHASYVHLQEYREPLPASHYLTYNSMTSSSNSPMPGDSTESYHQMRQRIEAERYRRYNA</sequence>
<evidence type="ECO:0000313" key="6">
    <source>
        <dbReference type="Proteomes" id="UP000266234"/>
    </source>
</evidence>
<dbReference type="GO" id="GO:0005737">
    <property type="term" value="C:cytoplasm"/>
    <property type="evidence" value="ECO:0007669"/>
    <property type="project" value="TreeGrafter"/>
</dbReference>
<evidence type="ECO:0000313" key="5">
    <source>
        <dbReference type="EMBL" id="RGP63559.1"/>
    </source>
</evidence>
<dbReference type="Pfam" id="PF00076">
    <property type="entry name" value="RRM_1"/>
    <property type="match status" value="2"/>
</dbReference>
<dbReference type="GO" id="GO:0003729">
    <property type="term" value="F:mRNA binding"/>
    <property type="evidence" value="ECO:0007669"/>
    <property type="project" value="TreeGrafter"/>
</dbReference>
<dbReference type="Gene3D" id="3.30.70.330">
    <property type="match status" value="2"/>
</dbReference>
<feature type="compositionally biased region" description="Low complexity" evidence="3">
    <location>
        <begin position="41"/>
        <end position="50"/>
    </location>
</feature>
<dbReference type="SMART" id="SM00360">
    <property type="entry name" value="RRM"/>
    <property type="match status" value="2"/>
</dbReference>
<dbReference type="AlphaFoldDB" id="A0A395RUT1"/>
<dbReference type="SUPFAM" id="SSF54928">
    <property type="entry name" value="RNA-binding domain, RBD"/>
    <property type="match status" value="2"/>
</dbReference>
<feature type="compositionally biased region" description="Basic and acidic residues" evidence="3">
    <location>
        <begin position="88"/>
        <end position="98"/>
    </location>
</feature>
<dbReference type="STRING" id="694270.A0A395RUT1"/>
<organism evidence="5 6">
    <name type="scientific">Fusarium longipes</name>
    <dbReference type="NCBI Taxonomy" id="694270"/>
    <lineage>
        <taxon>Eukaryota</taxon>
        <taxon>Fungi</taxon>
        <taxon>Dikarya</taxon>
        <taxon>Ascomycota</taxon>
        <taxon>Pezizomycotina</taxon>
        <taxon>Sordariomycetes</taxon>
        <taxon>Hypocreomycetidae</taxon>
        <taxon>Hypocreales</taxon>
        <taxon>Nectriaceae</taxon>
        <taxon>Fusarium</taxon>
    </lineage>
</organism>
<reference evidence="5 6" key="1">
    <citation type="journal article" date="2018" name="PLoS Pathog.">
        <title>Evolution of structural diversity of trichothecenes, a family of toxins produced by plant pathogenic and entomopathogenic fungi.</title>
        <authorList>
            <person name="Proctor R.H."/>
            <person name="McCormick S.P."/>
            <person name="Kim H.S."/>
            <person name="Cardoza R.E."/>
            <person name="Stanley A.M."/>
            <person name="Lindo L."/>
            <person name="Kelly A."/>
            <person name="Brown D.W."/>
            <person name="Lee T."/>
            <person name="Vaughan M.M."/>
            <person name="Alexander N.J."/>
            <person name="Busman M."/>
            <person name="Gutierrez S."/>
        </authorList>
    </citation>
    <scope>NUCLEOTIDE SEQUENCE [LARGE SCALE GENOMIC DNA]</scope>
    <source>
        <strain evidence="5 6">NRRL 20695</strain>
    </source>
</reference>